<dbReference type="EMBL" id="FQVW01000030">
    <property type="protein sequence ID" value="SHG39089.1"/>
    <property type="molecule type" value="Genomic_DNA"/>
</dbReference>
<evidence type="ECO:0000256" key="6">
    <source>
        <dbReference type="SAM" id="Phobius"/>
    </source>
</evidence>
<feature type="transmembrane region" description="Helical" evidence="6">
    <location>
        <begin position="89"/>
        <end position="110"/>
    </location>
</feature>
<name>A0A1M5JFM9_9BACI</name>
<evidence type="ECO:0000313" key="8">
    <source>
        <dbReference type="Proteomes" id="UP000183988"/>
    </source>
</evidence>
<dbReference type="Proteomes" id="UP000183988">
    <property type="component" value="Unassembled WGS sequence"/>
</dbReference>
<dbReference type="Pfam" id="PF03741">
    <property type="entry name" value="TerC"/>
    <property type="match status" value="1"/>
</dbReference>
<comment type="similarity">
    <text evidence="2">Belongs to the TerC family.</text>
</comment>
<dbReference type="PANTHER" id="PTHR30238">
    <property type="entry name" value="MEMBRANE BOUND PREDICTED REDOX MODULATOR"/>
    <property type="match status" value="1"/>
</dbReference>
<dbReference type="InterPro" id="IPR022493">
    <property type="entry name" value="CHP03716_TM_YkoY"/>
</dbReference>
<keyword evidence="5 6" id="KW-0472">Membrane</keyword>
<keyword evidence="8" id="KW-1185">Reference proteome</keyword>
<feature type="transmembrane region" description="Helical" evidence="6">
    <location>
        <begin position="61"/>
        <end position="83"/>
    </location>
</feature>
<evidence type="ECO:0000256" key="5">
    <source>
        <dbReference type="ARBA" id="ARBA00023136"/>
    </source>
</evidence>
<keyword evidence="4 6" id="KW-1133">Transmembrane helix</keyword>
<reference evidence="7 8" key="1">
    <citation type="submission" date="2016-11" db="EMBL/GenBank/DDBJ databases">
        <authorList>
            <person name="Jaros S."/>
            <person name="Januszkiewicz K."/>
            <person name="Wedrychowicz H."/>
        </authorList>
    </citation>
    <scope>NUCLEOTIDE SEQUENCE [LARGE SCALE GENOMIC DNA]</scope>
    <source>
        <strain evidence="7 8">IBRC-M 10683</strain>
    </source>
</reference>
<evidence type="ECO:0000256" key="1">
    <source>
        <dbReference type="ARBA" id="ARBA00004141"/>
    </source>
</evidence>
<evidence type="ECO:0000256" key="2">
    <source>
        <dbReference type="ARBA" id="ARBA00007511"/>
    </source>
</evidence>
<dbReference type="AlphaFoldDB" id="A0A1M5JFM9"/>
<comment type="subcellular location">
    <subcellularLocation>
        <location evidence="1">Membrane</location>
        <topology evidence="1">Multi-pass membrane protein</topology>
    </subcellularLocation>
</comment>
<accession>A0A1M5JFM9</accession>
<feature type="transmembrane region" description="Helical" evidence="6">
    <location>
        <begin position="24"/>
        <end position="49"/>
    </location>
</feature>
<dbReference type="InterPro" id="IPR005496">
    <property type="entry name" value="Integral_membrane_TerC"/>
</dbReference>
<dbReference type="NCBIfam" id="TIGR03716">
    <property type="entry name" value="R_switched_YkoY"/>
    <property type="match status" value="1"/>
</dbReference>
<organism evidence="7 8">
    <name type="scientific">Ornithinibacillus halophilus</name>
    <dbReference type="NCBI Taxonomy" id="930117"/>
    <lineage>
        <taxon>Bacteria</taxon>
        <taxon>Bacillati</taxon>
        <taxon>Bacillota</taxon>
        <taxon>Bacilli</taxon>
        <taxon>Bacillales</taxon>
        <taxon>Bacillaceae</taxon>
        <taxon>Ornithinibacillus</taxon>
    </lineage>
</organism>
<evidence type="ECO:0000256" key="4">
    <source>
        <dbReference type="ARBA" id="ARBA00022989"/>
    </source>
</evidence>
<feature type="transmembrane region" description="Helical" evidence="6">
    <location>
        <begin position="210"/>
        <end position="227"/>
    </location>
</feature>
<gene>
    <name evidence="7" type="ORF">SAMN05216225_10309</name>
</gene>
<protein>
    <submittedName>
        <fullName evidence="7">Integral membrane protein, YkoY family</fullName>
    </submittedName>
</protein>
<feature type="transmembrane region" description="Helical" evidence="6">
    <location>
        <begin position="176"/>
        <end position="198"/>
    </location>
</feature>
<feature type="transmembrane region" description="Helical" evidence="6">
    <location>
        <begin position="247"/>
        <end position="264"/>
    </location>
</feature>
<sequence>MIGKSLYFLFREGSFNMESLWMEYLWTLLILIGLEGILSADNALVMAVIAKHLPVDQKKKAINYGILMAFVFRFLALFVISFLANVWQVQAIGAAYLIYLGLKHVVIDHFKKPKEDDKEEEKEEKSGGKGFWPTVAKIGLADLAFAVDSILAAVALAIVLPETPLPQFGGMDGGQFIIVVLAGIAGLVLIKYAANWFVQLLAVRPGLETTAYLIVGWVGIKLAVITLSHEKVGLLDPHFPHSTTWTIAFWGILAAIAIIGWFVSGKNGNQEKTPSNEGSSS</sequence>
<dbReference type="PANTHER" id="PTHR30238:SF4">
    <property type="entry name" value="SLL1022 PROTEIN"/>
    <property type="match status" value="1"/>
</dbReference>
<dbReference type="GO" id="GO:0016020">
    <property type="term" value="C:membrane"/>
    <property type="evidence" value="ECO:0007669"/>
    <property type="project" value="UniProtKB-SubCell"/>
</dbReference>
<keyword evidence="3 6" id="KW-0812">Transmembrane</keyword>
<evidence type="ECO:0000256" key="3">
    <source>
        <dbReference type="ARBA" id="ARBA00022692"/>
    </source>
</evidence>
<evidence type="ECO:0000313" key="7">
    <source>
        <dbReference type="EMBL" id="SHG39089.1"/>
    </source>
</evidence>
<dbReference type="STRING" id="930117.SAMN05216225_10309"/>
<feature type="transmembrane region" description="Helical" evidence="6">
    <location>
        <begin position="131"/>
        <end position="156"/>
    </location>
</feature>
<proteinExistence type="inferred from homology"/>